<evidence type="ECO:0000259" key="1">
    <source>
        <dbReference type="PROSITE" id="PS50851"/>
    </source>
</evidence>
<dbReference type="InterPro" id="IPR002545">
    <property type="entry name" value="CheW-lke_dom"/>
</dbReference>
<reference evidence="2 3" key="1">
    <citation type="journal article" date="2017" name="ISME J.">
        <title>Potential for microbial H2 and metal transformations associated with novel bacteria and archaea in deep terrestrial subsurface sediments.</title>
        <authorList>
            <person name="Hernsdorf A.W."/>
            <person name="Amano Y."/>
            <person name="Miyakawa K."/>
            <person name="Ise K."/>
            <person name="Suzuki Y."/>
            <person name="Anantharaman K."/>
            <person name="Probst A."/>
            <person name="Burstein D."/>
            <person name="Thomas B.C."/>
            <person name="Banfield J.F."/>
        </authorList>
    </citation>
    <scope>NUCLEOTIDE SEQUENCE [LARGE SCALE GENOMIC DNA]</scope>
    <source>
        <strain evidence="2">HGW-Wallbacteria-1</strain>
    </source>
</reference>
<protein>
    <submittedName>
        <fullName evidence="2">Chemotaxis protein CheW</fullName>
    </submittedName>
</protein>
<accession>A0A2N1PKE3</accession>
<dbReference type="InterPro" id="IPR039315">
    <property type="entry name" value="CheW"/>
</dbReference>
<dbReference type="Pfam" id="PF01584">
    <property type="entry name" value="CheW"/>
    <property type="match status" value="1"/>
</dbReference>
<dbReference type="SUPFAM" id="SSF50341">
    <property type="entry name" value="CheW-like"/>
    <property type="match status" value="1"/>
</dbReference>
<comment type="caution">
    <text evidence="2">The sequence shown here is derived from an EMBL/GenBank/DDBJ whole genome shotgun (WGS) entry which is preliminary data.</text>
</comment>
<dbReference type="PROSITE" id="PS50851">
    <property type="entry name" value="CHEW"/>
    <property type="match status" value="1"/>
</dbReference>
<proteinExistence type="predicted"/>
<dbReference type="InterPro" id="IPR036061">
    <property type="entry name" value="CheW-like_dom_sf"/>
</dbReference>
<dbReference type="PANTHER" id="PTHR22617">
    <property type="entry name" value="CHEMOTAXIS SENSOR HISTIDINE KINASE-RELATED"/>
    <property type="match status" value="1"/>
</dbReference>
<dbReference type="GO" id="GO:0005829">
    <property type="term" value="C:cytosol"/>
    <property type="evidence" value="ECO:0007669"/>
    <property type="project" value="TreeGrafter"/>
</dbReference>
<sequence length="167" mass="18428">MSTDKKDKAASLAELAGKYLAFELSDEIYGIEILKVQELIGMMKVTRVPRVPHFIKGIINLRGKVIPVIDLRLKFGLPTLDISEKTCIIVVQITRENSKIIIGLMVDEVSEVIDIKTEQIEIAPSFGSSVNTDFLLGIGKVNDKVIMLMEVDQVLSVDELSDVADIA</sequence>
<dbReference type="SMART" id="SM00260">
    <property type="entry name" value="CheW"/>
    <property type="match status" value="1"/>
</dbReference>
<dbReference type="PANTHER" id="PTHR22617:SF41">
    <property type="entry name" value="CHEMOTAXIS SIGNAL TRANSDUCTION SYSTEM ADAPTOR PROTEIN CHEW"/>
    <property type="match status" value="1"/>
</dbReference>
<evidence type="ECO:0000313" key="3">
    <source>
        <dbReference type="Proteomes" id="UP000233256"/>
    </source>
</evidence>
<dbReference type="EMBL" id="PGXC01000034">
    <property type="protein sequence ID" value="PKK88801.1"/>
    <property type="molecule type" value="Genomic_DNA"/>
</dbReference>
<feature type="domain" description="CheW-like" evidence="1">
    <location>
        <begin position="16"/>
        <end position="160"/>
    </location>
</feature>
<dbReference type="GO" id="GO:0007165">
    <property type="term" value="P:signal transduction"/>
    <property type="evidence" value="ECO:0007669"/>
    <property type="project" value="InterPro"/>
</dbReference>
<gene>
    <name evidence="2" type="ORF">CVV64_17100</name>
</gene>
<name>A0A2N1PKE3_9BACT</name>
<dbReference type="AlphaFoldDB" id="A0A2N1PKE3"/>
<dbReference type="Gene3D" id="2.40.50.180">
    <property type="entry name" value="CheA-289, Domain 4"/>
    <property type="match status" value="1"/>
</dbReference>
<dbReference type="Gene3D" id="2.30.30.40">
    <property type="entry name" value="SH3 Domains"/>
    <property type="match status" value="1"/>
</dbReference>
<organism evidence="2 3">
    <name type="scientific">Candidatus Wallbacteria bacterium HGW-Wallbacteria-1</name>
    <dbReference type="NCBI Taxonomy" id="2013854"/>
    <lineage>
        <taxon>Bacteria</taxon>
        <taxon>Candidatus Walliibacteriota</taxon>
    </lineage>
</organism>
<dbReference type="Proteomes" id="UP000233256">
    <property type="component" value="Unassembled WGS sequence"/>
</dbReference>
<evidence type="ECO:0000313" key="2">
    <source>
        <dbReference type="EMBL" id="PKK88801.1"/>
    </source>
</evidence>
<dbReference type="GO" id="GO:0006935">
    <property type="term" value="P:chemotaxis"/>
    <property type="evidence" value="ECO:0007669"/>
    <property type="project" value="InterPro"/>
</dbReference>